<dbReference type="Proteomes" id="UP001054252">
    <property type="component" value="Unassembled WGS sequence"/>
</dbReference>
<dbReference type="AlphaFoldDB" id="A0AAV5KIY2"/>
<accession>A0AAV5KIY2</accession>
<organism evidence="2 3">
    <name type="scientific">Rubroshorea leprosula</name>
    <dbReference type="NCBI Taxonomy" id="152421"/>
    <lineage>
        <taxon>Eukaryota</taxon>
        <taxon>Viridiplantae</taxon>
        <taxon>Streptophyta</taxon>
        <taxon>Embryophyta</taxon>
        <taxon>Tracheophyta</taxon>
        <taxon>Spermatophyta</taxon>
        <taxon>Magnoliopsida</taxon>
        <taxon>eudicotyledons</taxon>
        <taxon>Gunneridae</taxon>
        <taxon>Pentapetalae</taxon>
        <taxon>rosids</taxon>
        <taxon>malvids</taxon>
        <taxon>Malvales</taxon>
        <taxon>Dipterocarpaceae</taxon>
        <taxon>Rubroshorea</taxon>
    </lineage>
</organism>
<dbReference type="EMBL" id="BPVZ01000066">
    <property type="protein sequence ID" value="GKV24564.1"/>
    <property type="molecule type" value="Genomic_DNA"/>
</dbReference>
<gene>
    <name evidence="2" type="ORF">SLEP1_g34162</name>
</gene>
<keyword evidence="3" id="KW-1185">Reference proteome</keyword>
<evidence type="ECO:0000313" key="2">
    <source>
        <dbReference type="EMBL" id="GKV24564.1"/>
    </source>
</evidence>
<evidence type="ECO:0000256" key="1">
    <source>
        <dbReference type="SAM" id="SignalP"/>
    </source>
</evidence>
<name>A0AAV5KIY2_9ROSI</name>
<proteinExistence type="predicted"/>
<evidence type="ECO:0000313" key="3">
    <source>
        <dbReference type="Proteomes" id="UP001054252"/>
    </source>
</evidence>
<comment type="caution">
    <text evidence="2">The sequence shown here is derived from an EMBL/GenBank/DDBJ whole genome shotgun (WGS) entry which is preliminary data.</text>
</comment>
<reference evidence="2 3" key="1">
    <citation type="journal article" date="2021" name="Commun. Biol.">
        <title>The genome of Shorea leprosula (Dipterocarpaceae) highlights the ecological relevance of drought in aseasonal tropical rainforests.</title>
        <authorList>
            <person name="Ng K.K.S."/>
            <person name="Kobayashi M.J."/>
            <person name="Fawcett J.A."/>
            <person name="Hatakeyama M."/>
            <person name="Paape T."/>
            <person name="Ng C.H."/>
            <person name="Ang C.C."/>
            <person name="Tnah L.H."/>
            <person name="Lee C.T."/>
            <person name="Nishiyama T."/>
            <person name="Sese J."/>
            <person name="O'Brien M.J."/>
            <person name="Copetti D."/>
            <person name="Mohd Noor M.I."/>
            <person name="Ong R.C."/>
            <person name="Putra M."/>
            <person name="Sireger I.Z."/>
            <person name="Indrioko S."/>
            <person name="Kosugi Y."/>
            <person name="Izuno A."/>
            <person name="Isagi Y."/>
            <person name="Lee S.L."/>
            <person name="Shimizu K.K."/>
        </authorList>
    </citation>
    <scope>NUCLEOTIDE SEQUENCE [LARGE SCALE GENOMIC DNA]</scope>
    <source>
        <strain evidence="2">214</strain>
    </source>
</reference>
<feature type="signal peptide" evidence="1">
    <location>
        <begin position="1"/>
        <end position="20"/>
    </location>
</feature>
<protein>
    <submittedName>
        <fullName evidence="2">Uncharacterized protein</fullName>
    </submittedName>
</protein>
<feature type="chain" id="PRO_5043596266" evidence="1">
    <location>
        <begin position="21"/>
        <end position="53"/>
    </location>
</feature>
<sequence length="53" mass="5989">MTLSFFSLCILIGLITTPDGVFNSTFNGMHDTIMEEQGKQCAFYSSQILFDFQ</sequence>
<keyword evidence="1" id="KW-0732">Signal</keyword>